<comment type="caution">
    <text evidence="1">The sequence shown here is derived from an EMBL/GenBank/DDBJ whole genome shotgun (WGS) entry which is preliminary data.</text>
</comment>
<sequence>MEPEARRGGTIPSGRAQDYFNLVFHLTPRELNQQAHLNAPFQCVMAVRLHGTTVLEEIYKTRMVSQPTF</sequence>
<dbReference type="Proteomes" id="UP000325313">
    <property type="component" value="Unassembled WGS sequence"/>
</dbReference>
<proteinExistence type="predicted"/>
<dbReference type="EMBL" id="VDEP01000308">
    <property type="protein sequence ID" value="KAA1106967.1"/>
    <property type="molecule type" value="Genomic_DNA"/>
</dbReference>
<evidence type="ECO:0000313" key="1">
    <source>
        <dbReference type="EMBL" id="KAA1106967.1"/>
    </source>
</evidence>
<gene>
    <name evidence="1" type="ORF">PGTUg99_017525</name>
</gene>
<evidence type="ECO:0000313" key="2">
    <source>
        <dbReference type="Proteomes" id="UP000325313"/>
    </source>
</evidence>
<dbReference type="AlphaFoldDB" id="A0A5B0Q1G2"/>
<protein>
    <submittedName>
        <fullName evidence="1">Uncharacterized protein</fullName>
    </submittedName>
</protein>
<organism evidence="1 2">
    <name type="scientific">Puccinia graminis f. sp. tritici</name>
    <dbReference type="NCBI Taxonomy" id="56615"/>
    <lineage>
        <taxon>Eukaryota</taxon>
        <taxon>Fungi</taxon>
        <taxon>Dikarya</taxon>
        <taxon>Basidiomycota</taxon>
        <taxon>Pucciniomycotina</taxon>
        <taxon>Pucciniomycetes</taxon>
        <taxon>Pucciniales</taxon>
        <taxon>Pucciniaceae</taxon>
        <taxon>Puccinia</taxon>
    </lineage>
</organism>
<reference evidence="1 2" key="1">
    <citation type="submission" date="2019-05" db="EMBL/GenBank/DDBJ databases">
        <title>Emergence of the Ug99 lineage of the wheat stem rust pathogen through somatic hybridization.</title>
        <authorList>
            <person name="Li F."/>
            <person name="Upadhyaya N.M."/>
            <person name="Sperschneider J."/>
            <person name="Matny O."/>
            <person name="Nguyen-Phuc H."/>
            <person name="Mago R."/>
            <person name="Raley C."/>
            <person name="Miller M.E."/>
            <person name="Silverstein K.A.T."/>
            <person name="Henningsen E."/>
            <person name="Hirsch C.D."/>
            <person name="Visser B."/>
            <person name="Pretorius Z.A."/>
            <person name="Steffenson B.J."/>
            <person name="Schwessinger B."/>
            <person name="Dodds P.N."/>
            <person name="Figueroa M."/>
        </authorList>
    </citation>
    <scope>NUCLEOTIDE SEQUENCE [LARGE SCALE GENOMIC DNA]</scope>
    <source>
        <strain evidence="1 2">Ug99</strain>
    </source>
</reference>
<accession>A0A5B0Q1G2</accession>
<name>A0A5B0Q1G2_PUCGR</name>